<keyword evidence="3" id="KW-0479">Metal-binding</keyword>
<dbReference type="Gene3D" id="3.40.720.10">
    <property type="entry name" value="Alkaline Phosphatase, subunit A"/>
    <property type="match status" value="1"/>
</dbReference>
<name>A0A517T3Q3_9PLAN</name>
<protein>
    <submittedName>
        <fullName evidence="9">Choline-sulfatase</fullName>
        <ecNumber evidence="9">3.1.6.6</ecNumber>
    </submittedName>
</protein>
<evidence type="ECO:0000256" key="5">
    <source>
        <dbReference type="ARBA" id="ARBA00022801"/>
    </source>
</evidence>
<sequence precursor="true">MRIPVAFSFALLLLIAPQLTAAERPNILFIAIDDQNDWIGCMQGHPLAKTPAIDGLAARGTLFSNAHCQAPLCNPSRTSLMTGKRPSTTGVYGLAPWFRNVPELKELVTLPHYLKEHGGYTTYSTGKIYHGAYARKKNTTEFDHVGPGASGKPFPEKKLVNTPQPHKLVDWGVFPHRDEDKGDWKVASWAEQQLDQGMQGPFFLSVGFFLPHVPCYATQKWFDLYPTDDSILPPMIANDRDDTPRFSWYLHWKLPEPRLKFLKEADQWHNLCRSYLACVSFVDSQVGRVLEALERNGHADDTIVVLWSDHGWHLGDKEITGKNTLWDRGTRVPLIFAGPGLPEGAVCNQPAELLDIYPTLLDLCDLPPSPALEGISLRPQLTDASTPRERPAITTHNQGNHGIRSERYRYIRYADGSEELYDFESDPNEWRNLASDPAMATVLEDHRKWLPKIDNPAVPGSAHRVLIVDEDGITWEGEPIKPGDPIPEL</sequence>
<keyword evidence="5 9" id="KW-0378">Hydrolase</keyword>
<dbReference type="Proteomes" id="UP000319976">
    <property type="component" value="Chromosome"/>
</dbReference>
<comment type="cofactor">
    <cofactor evidence="1">
        <name>Ca(2+)</name>
        <dbReference type="ChEBI" id="CHEBI:29108"/>
    </cofactor>
</comment>
<feature type="signal peptide" evidence="7">
    <location>
        <begin position="1"/>
        <end position="21"/>
    </location>
</feature>
<dbReference type="CDD" id="cd16030">
    <property type="entry name" value="iduronate-2-sulfatase"/>
    <property type="match status" value="1"/>
</dbReference>
<proteinExistence type="inferred from homology"/>
<evidence type="ECO:0000256" key="1">
    <source>
        <dbReference type="ARBA" id="ARBA00001913"/>
    </source>
</evidence>
<dbReference type="InterPro" id="IPR035874">
    <property type="entry name" value="IDS"/>
</dbReference>
<reference evidence="9 10" key="1">
    <citation type="submission" date="2019-02" db="EMBL/GenBank/DDBJ databases">
        <title>Deep-cultivation of Planctomycetes and their phenomic and genomic characterization uncovers novel biology.</title>
        <authorList>
            <person name="Wiegand S."/>
            <person name="Jogler M."/>
            <person name="Boedeker C."/>
            <person name="Pinto D."/>
            <person name="Vollmers J."/>
            <person name="Rivas-Marin E."/>
            <person name="Kohn T."/>
            <person name="Peeters S.H."/>
            <person name="Heuer A."/>
            <person name="Rast P."/>
            <person name="Oberbeckmann S."/>
            <person name="Bunk B."/>
            <person name="Jeske O."/>
            <person name="Meyerdierks A."/>
            <person name="Storesund J.E."/>
            <person name="Kallscheuer N."/>
            <person name="Luecker S."/>
            <person name="Lage O.M."/>
            <person name="Pohl T."/>
            <person name="Merkel B.J."/>
            <person name="Hornburger P."/>
            <person name="Mueller R.-W."/>
            <person name="Bruemmer F."/>
            <person name="Labrenz M."/>
            <person name="Spormann A.M."/>
            <person name="Op den Camp H."/>
            <person name="Overmann J."/>
            <person name="Amann R."/>
            <person name="Jetten M.S.M."/>
            <person name="Mascher T."/>
            <person name="Medema M.H."/>
            <person name="Devos D.P."/>
            <person name="Kaster A.-K."/>
            <person name="Ovreas L."/>
            <person name="Rohde M."/>
            <person name="Galperin M.Y."/>
            <person name="Jogler C."/>
        </authorList>
    </citation>
    <scope>NUCLEOTIDE SEQUENCE [LARGE SCALE GENOMIC DNA]</scope>
    <source>
        <strain evidence="9 10">V22</strain>
    </source>
</reference>
<accession>A0A517T3Q3</accession>
<evidence type="ECO:0000259" key="8">
    <source>
        <dbReference type="Pfam" id="PF00884"/>
    </source>
</evidence>
<gene>
    <name evidence="9" type="primary">betC_2</name>
    <name evidence="9" type="ORF">V22_02040</name>
</gene>
<comment type="similarity">
    <text evidence="2">Belongs to the sulfatase family.</text>
</comment>
<dbReference type="GO" id="GO:0046872">
    <property type="term" value="F:metal ion binding"/>
    <property type="evidence" value="ECO:0007669"/>
    <property type="project" value="UniProtKB-KW"/>
</dbReference>
<dbReference type="InterPro" id="IPR000917">
    <property type="entry name" value="Sulfatase_N"/>
</dbReference>
<dbReference type="GO" id="GO:0005737">
    <property type="term" value="C:cytoplasm"/>
    <property type="evidence" value="ECO:0007669"/>
    <property type="project" value="TreeGrafter"/>
</dbReference>
<keyword evidence="6" id="KW-0106">Calcium</keyword>
<dbReference type="SUPFAM" id="SSF53649">
    <property type="entry name" value="Alkaline phosphatase-like"/>
    <property type="match status" value="1"/>
</dbReference>
<dbReference type="Pfam" id="PF00884">
    <property type="entry name" value="Sulfatase"/>
    <property type="match status" value="1"/>
</dbReference>
<dbReference type="AlphaFoldDB" id="A0A517T3Q3"/>
<evidence type="ECO:0000256" key="2">
    <source>
        <dbReference type="ARBA" id="ARBA00008779"/>
    </source>
</evidence>
<dbReference type="GO" id="GO:0004423">
    <property type="term" value="F:iduronate-2-sulfatase activity"/>
    <property type="evidence" value="ECO:0007669"/>
    <property type="project" value="InterPro"/>
</dbReference>
<keyword evidence="10" id="KW-1185">Reference proteome</keyword>
<dbReference type="KEGG" id="chya:V22_02040"/>
<dbReference type="PANTHER" id="PTHR45953">
    <property type="entry name" value="IDURONATE 2-SULFATASE"/>
    <property type="match status" value="1"/>
</dbReference>
<dbReference type="InterPro" id="IPR017850">
    <property type="entry name" value="Alkaline_phosphatase_core_sf"/>
</dbReference>
<dbReference type="PANTHER" id="PTHR45953:SF1">
    <property type="entry name" value="IDURONATE 2-SULFATASE"/>
    <property type="match status" value="1"/>
</dbReference>
<evidence type="ECO:0000256" key="6">
    <source>
        <dbReference type="ARBA" id="ARBA00022837"/>
    </source>
</evidence>
<dbReference type="EMBL" id="CP036316">
    <property type="protein sequence ID" value="QDT63006.1"/>
    <property type="molecule type" value="Genomic_DNA"/>
</dbReference>
<keyword evidence="4 7" id="KW-0732">Signal</keyword>
<feature type="domain" description="Sulfatase N-terminal" evidence="8">
    <location>
        <begin position="25"/>
        <end position="365"/>
    </location>
</feature>
<dbReference type="GO" id="GO:0047753">
    <property type="term" value="F:choline-sulfatase activity"/>
    <property type="evidence" value="ECO:0007669"/>
    <property type="project" value="UniProtKB-EC"/>
</dbReference>
<evidence type="ECO:0000256" key="4">
    <source>
        <dbReference type="ARBA" id="ARBA00022729"/>
    </source>
</evidence>
<dbReference type="RefSeq" id="WP_145258976.1">
    <property type="nucleotide sequence ID" value="NZ_CP036316.1"/>
</dbReference>
<evidence type="ECO:0000313" key="10">
    <source>
        <dbReference type="Proteomes" id="UP000319976"/>
    </source>
</evidence>
<feature type="chain" id="PRO_5021720653" evidence="7">
    <location>
        <begin position="22"/>
        <end position="489"/>
    </location>
</feature>
<evidence type="ECO:0000256" key="7">
    <source>
        <dbReference type="SAM" id="SignalP"/>
    </source>
</evidence>
<dbReference type="OrthoDB" id="236884at2"/>
<evidence type="ECO:0000313" key="9">
    <source>
        <dbReference type="EMBL" id="QDT63006.1"/>
    </source>
</evidence>
<evidence type="ECO:0000256" key="3">
    <source>
        <dbReference type="ARBA" id="ARBA00022723"/>
    </source>
</evidence>
<organism evidence="9 10">
    <name type="scientific">Calycomorphotria hydatis</name>
    <dbReference type="NCBI Taxonomy" id="2528027"/>
    <lineage>
        <taxon>Bacteria</taxon>
        <taxon>Pseudomonadati</taxon>
        <taxon>Planctomycetota</taxon>
        <taxon>Planctomycetia</taxon>
        <taxon>Planctomycetales</taxon>
        <taxon>Planctomycetaceae</taxon>
        <taxon>Calycomorphotria</taxon>
    </lineage>
</organism>
<dbReference type="EC" id="3.1.6.6" evidence="9"/>